<feature type="compositionally biased region" description="Basic and acidic residues" evidence="1">
    <location>
        <begin position="11"/>
        <end position="27"/>
    </location>
</feature>
<evidence type="ECO:0000256" key="1">
    <source>
        <dbReference type="SAM" id="MobiDB-lite"/>
    </source>
</evidence>
<name>A0A0K2V279_LEPSM</name>
<organism evidence="2">
    <name type="scientific">Lepeophtheirus salmonis</name>
    <name type="common">Salmon louse</name>
    <name type="synonym">Caligus salmonis</name>
    <dbReference type="NCBI Taxonomy" id="72036"/>
    <lineage>
        <taxon>Eukaryota</taxon>
        <taxon>Metazoa</taxon>
        <taxon>Ecdysozoa</taxon>
        <taxon>Arthropoda</taxon>
        <taxon>Crustacea</taxon>
        <taxon>Multicrustacea</taxon>
        <taxon>Hexanauplia</taxon>
        <taxon>Copepoda</taxon>
        <taxon>Siphonostomatoida</taxon>
        <taxon>Caligidae</taxon>
        <taxon>Lepeophtheirus</taxon>
    </lineage>
</organism>
<feature type="region of interest" description="Disordered" evidence="1">
    <location>
        <begin position="11"/>
        <end position="31"/>
    </location>
</feature>
<sequence>MIKSSVELACKKNENKHGNPDNLKNEGKNNANYVLLDQL</sequence>
<evidence type="ECO:0000313" key="2">
    <source>
        <dbReference type="EMBL" id="CDW44594.1"/>
    </source>
</evidence>
<dbReference type="AlphaFoldDB" id="A0A0K2V279"/>
<protein>
    <submittedName>
        <fullName evidence="2">Uncharacterized protein</fullName>
    </submittedName>
</protein>
<proteinExistence type="predicted"/>
<accession>A0A0K2V279</accession>
<dbReference type="EMBL" id="HACA01027233">
    <property type="protein sequence ID" value="CDW44594.1"/>
    <property type="molecule type" value="Transcribed_RNA"/>
</dbReference>
<reference evidence="2" key="1">
    <citation type="submission" date="2014-05" db="EMBL/GenBank/DDBJ databases">
        <authorList>
            <person name="Chronopoulou M."/>
        </authorList>
    </citation>
    <scope>NUCLEOTIDE SEQUENCE</scope>
    <source>
        <tissue evidence="2">Whole organism</tissue>
    </source>
</reference>